<dbReference type="EMBL" id="JBHRTR010000004">
    <property type="protein sequence ID" value="MFC3225762.1"/>
    <property type="molecule type" value="Genomic_DNA"/>
</dbReference>
<feature type="region of interest" description="Disordered" evidence="4">
    <location>
        <begin position="73"/>
        <end position="108"/>
    </location>
</feature>
<protein>
    <submittedName>
        <fullName evidence="7">Methyl-accepting chemotaxis protein</fullName>
    </submittedName>
</protein>
<dbReference type="Gene3D" id="1.10.287.950">
    <property type="entry name" value="Methyl-accepting chemotaxis protein"/>
    <property type="match status" value="1"/>
</dbReference>
<keyword evidence="5" id="KW-1133">Transmembrane helix</keyword>
<comment type="caution">
    <text evidence="7">The sequence shown here is derived from an EMBL/GenBank/DDBJ whole genome shotgun (WGS) entry which is preliminary data.</text>
</comment>
<keyword evidence="5" id="KW-0472">Membrane</keyword>
<evidence type="ECO:0000313" key="8">
    <source>
        <dbReference type="Proteomes" id="UP001595528"/>
    </source>
</evidence>
<proteinExistence type="inferred from homology"/>
<evidence type="ECO:0000256" key="4">
    <source>
        <dbReference type="SAM" id="MobiDB-lite"/>
    </source>
</evidence>
<keyword evidence="5" id="KW-0812">Transmembrane</keyword>
<name>A0ABV7KTZ4_9PROT</name>
<dbReference type="InterPro" id="IPR004089">
    <property type="entry name" value="MCPsignal_dom"/>
</dbReference>
<dbReference type="PANTHER" id="PTHR43531">
    <property type="entry name" value="PROTEIN ICFG"/>
    <property type="match status" value="1"/>
</dbReference>
<evidence type="ECO:0000259" key="6">
    <source>
        <dbReference type="PROSITE" id="PS50111"/>
    </source>
</evidence>
<sequence>MNESAYIAGATPWRLRVALVPRRDAVIGASAACAWLACGLVLPWTLTVLVIWLGVVPALLLAAFAAGGGMPSGRQPQGDAAAAPPAPEAAEPAAPLPANDAGPAAHCGHPDDLRRDVLDLEAFTGIAERQIDLVVRETEEAAGDILERVNDVEAAMRATVAYLREATGSAHVVQVIEQSESSMNRCRDELAGIAAERERDVASIAERMQEVKDLAASLEGLIGDVREISRQTNMLAINAAIEAVHSGAAGAGFAVIAREIKDLSAAVDGTAMSISRGVQELRSGVEQAFRTTVEERVEKERAIFGNVSTAMNQLTANLERLIAHQRDTIVKVCRENEEIAQPIMELAACVQFQDIARQQLIQLRNGWRTVNDHLAGVALQDPETAGHHGTLKDKIDSFYGDYVRAEQRDTHAGRQAAAPAAMIELF</sequence>
<accession>A0ABV7KTZ4</accession>
<organism evidence="7 8">
    <name type="scientific">Marinibaculum pumilum</name>
    <dbReference type="NCBI Taxonomy" id="1766165"/>
    <lineage>
        <taxon>Bacteria</taxon>
        <taxon>Pseudomonadati</taxon>
        <taxon>Pseudomonadota</taxon>
        <taxon>Alphaproteobacteria</taxon>
        <taxon>Rhodospirillales</taxon>
        <taxon>Rhodospirillaceae</taxon>
        <taxon>Marinibaculum</taxon>
    </lineage>
</organism>
<reference evidence="8" key="1">
    <citation type="journal article" date="2019" name="Int. J. Syst. Evol. Microbiol.">
        <title>The Global Catalogue of Microorganisms (GCM) 10K type strain sequencing project: providing services to taxonomists for standard genome sequencing and annotation.</title>
        <authorList>
            <consortium name="The Broad Institute Genomics Platform"/>
            <consortium name="The Broad Institute Genome Sequencing Center for Infectious Disease"/>
            <person name="Wu L."/>
            <person name="Ma J."/>
        </authorList>
    </citation>
    <scope>NUCLEOTIDE SEQUENCE [LARGE SCALE GENOMIC DNA]</scope>
    <source>
        <strain evidence="8">KCTC 42964</strain>
    </source>
</reference>
<keyword evidence="1" id="KW-0145">Chemotaxis</keyword>
<gene>
    <name evidence="7" type="ORF">ACFOGJ_00870</name>
</gene>
<keyword evidence="8" id="KW-1185">Reference proteome</keyword>
<feature type="transmembrane region" description="Helical" evidence="5">
    <location>
        <begin position="25"/>
        <end position="44"/>
    </location>
</feature>
<evidence type="ECO:0000313" key="7">
    <source>
        <dbReference type="EMBL" id="MFC3225762.1"/>
    </source>
</evidence>
<dbReference type="RefSeq" id="WP_379897494.1">
    <property type="nucleotide sequence ID" value="NZ_JBHRTR010000004.1"/>
</dbReference>
<dbReference type="SMART" id="SM00283">
    <property type="entry name" value="MA"/>
    <property type="match status" value="1"/>
</dbReference>
<dbReference type="SUPFAM" id="SSF58104">
    <property type="entry name" value="Methyl-accepting chemotaxis protein (MCP) signaling domain"/>
    <property type="match status" value="1"/>
</dbReference>
<dbReference type="PROSITE" id="PS50111">
    <property type="entry name" value="CHEMOTAXIS_TRANSDUC_2"/>
    <property type="match status" value="1"/>
</dbReference>
<evidence type="ECO:0000256" key="1">
    <source>
        <dbReference type="ARBA" id="ARBA00022500"/>
    </source>
</evidence>
<dbReference type="Proteomes" id="UP001595528">
    <property type="component" value="Unassembled WGS sequence"/>
</dbReference>
<feature type="compositionally biased region" description="Low complexity" evidence="4">
    <location>
        <begin position="80"/>
        <end position="98"/>
    </location>
</feature>
<keyword evidence="3" id="KW-0807">Transducer</keyword>
<dbReference type="InterPro" id="IPR051310">
    <property type="entry name" value="MCP_chemotaxis"/>
</dbReference>
<comment type="similarity">
    <text evidence="2">Belongs to the methyl-accepting chemotaxis (MCP) protein family.</text>
</comment>
<dbReference type="PANTHER" id="PTHR43531:SF11">
    <property type="entry name" value="METHYL-ACCEPTING CHEMOTAXIS PROTEIN 3"/>
    <property type="match status" value="1"/>
</dbReference>
<evidence type="ECO:0000256" key="2">
    <source>
        <dbReference type="ARBA" id="ARBA00029447"/>
    </source>
</evidence>
<evidence type="ECO:0000256" key="5">
    <source>
        <dbReference type="SAM" id="Phobius"/>
    </source>
</evidence>
<dbReference type="Pfam" id="PF00015">
    <property type="entry name" value="MCPsignal"/>
    <property type="match status" value="1"/>
</dbReference>
<feature type="domain" description="Methyl-accepting transducer" evidence="6">
    <location>
        <begin position="127"/>
        <end position="288"/>
    </location>
</feature>
<evidence type="ECO:0000256" key="3">
    <source>
        <dbReference type="PROSITE-ProRule" id="PRU00284"/>
    </source>
</evidence>